<dbReference type="AlphaFoldDB" id="A0AA35IYW8"/>
<organism evidence="1 2">
    <name type="scientific">Saccharomyces mikatae IFO 1815</name>
    <dbReference type="NCBI Taxonomy" id="226126"/>
    <lineage>
        <taxon>Eukaryota</taxon>
        <taxon>Fungi</taxon>
        <taxon>Dikarya</taxon>
        <taxon>Ascomycota</taxon>
        <taxon>Saccharomycotina</taxon>
        <taxon>Saccharomycetes</taxon>
        <taxon>Saccharomycetales</taxon>
        <taxon>Saccharomycetaceae</taxon>
        <taxon>Saccharomyces</taxon>
    </lineage>
</organism>
<dbReference type="EMBL" id="OX365762">
    <property type="protein sequence ID" value="CAI4038772.1"/>
    <property type="molecule type" value="Genomic_DNA"/>
</dbReference>
<accession>A0AA35IYW8</accession>
<proteinExistence type="predicted"/>
<dbReference type="Proteomes" id="UP001161438">
    <property type="component" value="Chromosome 6"/>
</dbReference>
<gene>
    <name evidence="1" type="primary">SMKI06G1200</name>
    <name evidence="1" type="ORF">SMKI_06G1200</name>
</gene>
<evidence type="ECO:0000313" key="2">
    <source>
        <dbReference type="Proteomes" id="UP001161438"/>
    </source>
</evidence>
<reference evidence="1" key="1">
    <citation type="submission" date="2022-10" db="EMBL/GenBank/DDBJ databases">
        <authorList>
            <person name="Byrne P K."/>
        </authorList>
    </citation>
    <scope>NUCLEOTIDE SEQUENCE</scope>
    <source>
        <strain evidence="1">IFO1815</strain>
    </source>
</reference>
<keyword evidence="2" id="KW-1185">Reference proteome</keyword>
<evidence type="ECO:0008006" key="3">
    <source>
        <dbReference type="Google" id="ProtNLM"/>
    </source>
</evidence>
<dbReference type="RefSeq" id="XP_056081887.1">
    <property type="nucleotide sequence ID" value="XM_056222169.1"/>
</dbReference>
<evidence type="ECO:0000313" key="1">
    <source>
        <dbReference type="EMBL" id="CAI4038772.1"/>
    </source>
</evidence>
<name>A0AA35IYW8_SACMI</name>
<protein>
    <recommendedName>
        <fullName evidence="3">Pex8p</fullName>
    </recommendedName>
</protein>
<dbReference type="GeneID" id="80917983"/>
<sequence>MFDHDVEYLITALSSATTIQYDQRLLDEVSANLIYYVPRIKSPDTLYRMVGALFRSQFIVKLPPLRLLHIIKDIFLWKLEVSEPTLPIAKFYSVWNAVLESHRVAWKLSQLMLLDGILVTYPRFQKLNNTYFIDESSSKTAFYYEHWKMQLFFPIWTQFWNDPAIKTNQSAQNCLLVALVLLCNQPNPSVPFHKINISWDLVAEKLLDLLAEYIHAIDQPMEKFSVNSVLSTNLNHLANCLNASFTKSNEATLMEAVHKLELICQHLSGAVRSSKKQQLDLKFQDIFILIVLSLKELSTINMKVLPSHKHTFYSMICLSLFHIHVLTEQIGTVGFPSYDYVYDNLITYFIVLNDLSKIILILNHMKRDSIKQDPSKLIFYINFLNKITNYYAWQISMPFITEFFEPLLHLRAFVDGSMRNALEIEIKESIHTLTITALSINPPYSLQVAQWQVSRIYVYLRRSMDQFIAGKLSADQILIIFGQLSGQFPSLHSYNKHLLRDSLHETYIRIINTKTPEKKNVLIECLIVQIPFVNDPHHLIDWLNICLRLINNHNKMLLQQLWEQVSNIESPLAIDWWYTTVLSCQSSKL</sequence>